<protein>
    <submittedName>
        <fullName evidence="2">Glyoxalase/Bleomycin resistance protein/Dioxygenase superfamily protein</fullName>
    </submittedName>
</protein>
<keyword evidence="3" id="KW-1185">Reference proteome</keyword>
<organism evidence="2 3">
    <name type="scientific">Anoxynatronum buryatiense</name>
    <dbReference type="NCBI Taxonomy" id="489973"/>
    <lineage>
        <taxon>Bacteria</taxon>
        <taxon>Bacillati</taxon>
        <taxon>Bacillota</taxon>
        <taxon>Clostridia</taxon>
        <taxon>Eubacteriales</taxon>
        <taxon>Clostridiaceae</taxon>
        <taxon>Anoxynatronum</taxon>
    </lineage>
</organism>
<evidence type="ECO:0000259" key="1">
    <source>
        <dbReference type="PROSITE" id="PS51819"/>
    </source>
</evidence>
<dbReference type="AlphaFoldDB" id="A0AA45WXT7"/>
<reference evidence="2" key="1">
    <citation type="submission" date="2017-05" db="EMBL/GenBank/DDBJ databases">
        <authorList>
            <person name="Varghese N."/>
            <person name="Submissions S."/>
        </authorList>
    </citation>
    <scope>NUCLEOTIDE SEQUENCE</scope>
    <source>
        <strain evidence="2">Su22</strain>
    </source>
</reference>
<dbReference type="SUPFAM" id="SSF54593">
    <property type="entry name" value="Glyoxalase/Bleomycin resistance protein/Dihydroxybiphenyl dioxygenase"/>
    <property type="match status" value="1"/>
</dbReference>
<dbReference type="EMBL" id="FXUF01000013">
    <property type="protein sequence ID" value="SMP65975.1"/>
    <property type="molecule type" value="Genomic_DNA"/>
</dbReference>
<proteinExistence type="predicted"/>
<dbReference type="RefSeq" id="WP_283410201.1">
    <property type="nucleotide sequence ID" value="NZ_FXUF01000013.1"/>
</dbReference>
<dbReference type="PROSITE" id="PS51819">
    <property type="entry name" value="VOC"/>
    <property type="match status" value="1"/>
</dbReference>
<dbReference type="Proteomes" id="UP001158066">
    <property type="component" value="Unassembled WGS sequence"/>
</dbReference>
<name>A0AA45WXT7_9CLOT</name>
<feature type="domain" description="VOC" evidence="1">
    <location>
        <begin position="4"/>
        <end position="125"/>
    </location>
</feature>
<dbReference type="Gene3D" id="3.30.720.110">
    <property type="match status" value="1"/>
</dbReference>
<dbReference type="InterPro" id="IPR029068">
    <property type="entry name" value="Glyas_Bleomycin-R_OHBP_Dase"/>
</dbReference>
<gene>
    <name evidence="2" type="ORF">SAMN06296020_11355</name>
</gene>
<accession>A0AA45WXT7</accession>
<sequence>MKLSSVYPVIMTDKVKEVAEFYTSIFKFKTTFESDWYISLVLKQDEKQFELAVLDHQHETIPEVYRKMAGGFLINIEVDDATVLYEKLTNSNGVEVVKGIKDEDFGQRHFIIKDPADILIDVIENIPPSEEFMKMYQMEA</sequence>
<comment type="caution">
    <text evidence="2">The sequence shown here is derived from an EMBL/GenBank/DDBJ whole genome shotgun (WGS) entry which is preliminary data.</text>
</comment>
<dbReference type="InterPro" id="IPR004360">
    <property type="entry name" value="Glyas_Fos-R_dOase_dom"/>
</dbReference>
<dbReference type="InterPro" id="IPR037523">
    <property type="entry name" value="VOC_core"/>
</dbReference>
<dbReference type="Pfam" id="PF00903">
    <property type="entry name" value="Glyoxalase"/>
    <property type="match status" value="1"/>
</dbReference>
<evidence type="ECO:0000313" key="3">
    <source>
        <dbReference type="Proteomes" id="UP001158066"/>
    </source>
</evidence>
<dbReference type="Gene3D" id="3.30.720.120">
    <property type="match status" value="1"/>
</dbReference>
<evidence type="ECO:0000313" key="2">
    <source>
        <dbReference type="EMBL" id="SMP65975.1"/>
    </source>
</evidence>